<feature type="domain" description="RNA polymerase sigma-70 region 2" evidence="5">
    <location>
        <begin position="38"/>
        <end position="101"/>
    </location>
</feature>
<dbReference type="InterPro" id="IPR013249">
    <property type="entry name" value="RNA_pol_sigma70_r4_t2"/>
</dbReference>
<evidence type="ECO:0000256" key="4">
    <source>
        <dbReference type="ARBA" id="ARBA00023163"/>
    </source>
</evidence>
<keyword evidence="8" id="KW-1185">Reference proteome</keyword>
<dbReference type="Gene3D" id="1.10.10.10">
    <property type="entry name" value="Winged helix-like DNA-binding domain superfamily/Winged helix DNA-binding domain"/>
    <property type="match status" value="1"/>
</dbReference>
<organism evidence="7 8">
    <name type="scientific">Pseudomonas berkeleyensis</name>
    <dbReference type="NCBI Taxonomy" id="2726956"/>
    <lineage>
        <taxon>Bacteria</taxon>
        <taxon>Pseudomonadati</taxon>
        <taxon>Pseudomonadota</taxon>
        <taxon>Gammaproteobacteria</taxon>
        <taxon>Pseudomonadales</taxon>
        <taxon>Pseudomonadaceae</taxon>
        <taxon>Pseudomonas</taxon>
    </lineage>
</organism>
<evidence type="ECO:0000259" key="6">
    <source>
        <dbReference type="Pfam" id="PF08281"/>
    </source>
</evidence>
<dbReference type="GO" id="GO:0016987">
    <property type="term" value="F:sigma factor activity"/>
    <property type="evidence" value="ECO:0007669"/>
    <property type="project" value="UniProtKB-KW"/>
</dbReference>
<dbReference type="SUPFAM" id="SSF88946">
    <property type="entry name" value="Sigma2 domain of RNA polymerase sigma factors"/>
    <property type="match status" value="1"/>
</dbReference>
<name>A0A7G5DW95_9PSED</name>
<feature type="domain" description="RNA polymerase sigma factor 70 region 4 type 2" evidence="6">
    <location>
        <begin position="133"/>
        <end position="185"/>
    </location>
</feature>
<dbReference type="Gene3D" id="1.10.1740.10">
    <property type="match status" value="1"/>
</dbReference>
<dbReference type="GO" id="GO:0006352">
    <property type="term" value="P:DNA-templated transcription initiation"/>
    <property type="evidence" value="ECO:0007669"/>
    <property type="project" value="InterPro"/>
</dbReference>
<dbReference type="Pfam" id="PF04542">
    <property type="entry name" value="Sigma70_r2"/>
    <property type="match status" value="1"/>
</dbReference>
<comment type="similarity">
    <text evidence="1">Belongs to the sigma-70 factor family. ECF subfamily.</text>
</comment>
<evidence type="ECO:0000313" key="8">
    <source>
        <dbReference type="Proteomes" id="UP000515276"/>
    </source>
</evidence>
<dbReference type="SUPFAM" id="SSF88659">
    <property type="entry name" value="Sigma3 and sigma4 domains of RNA polymerase sigma factors"/>
    <property type="match status" value="1"/>
</dbReference>
<dbReference type="InterPro" id="IPR039425">
    <property type="entry name" value="RNA_pol_sigma-70-like"/>
</dbReference>
<protein>
    <submittedName>
        <fullName evidence="7">Sigma-70 family RNA polymerase sigma factor</fullName>
    </submittedName>
</protein>
<keyword evidence="4" id="KW-0804">Transcription</keyword>
<sequence>MRVIISIAGPGCQQVSVAVTHQEPARGGSARGLESVVIQHYQELIRYLSRTLGDRQAAADLAQESFLRLLERKTMDVIEQPRAFLFRTAINLSVDRHRRAQVRGDEPLESLGHDELDDACDPQAQASHAQQLRLLRQALDELSPVCRQAFLLRKMEGCSHAEIAERMGISRDMVEKHIVNAMKHCRIRLRQWAG</sequence>
<dbReference type="EMBL" id="CP059139">
    <property type="protein sequence ID" value="QMV66020.1"/>
    <property type="molecule type" value="Genomic_DNA"/>
</dbReference>
<dbReference type="InterPro" id="IPR013324">
    <property type="entry name" value="RNA_pol_sigma_r3/r4-like"/>
</dbReference>
<dbReference type="InterPro" id="IPR036388">
    <property type="entry name" value="WH-like_DNA-bd_sf"/>
</dbReference>
<accession>A0A7G5DW95</accession>
<dbReference type="PANTHER" id="PTHR43133:SF63">
    <property type="entry name" value="RNA POLYMERASE SIGMA FACTOR FECI-RELATED"/>
    <property type="match status" value="1"/>
</dbReference>
<keyword evidence="3" id="KW-0731">Sigma factor</keyword>
<proteinExistence type="inferred from homology"/>
<dbReference type="NCBIfam" id="NF009179">
    <property type="entry name" value="PRK12527.1"/>
    <property type="match status" value="1"/>
</dbReference>
<dbReference type="InterPro" id="IPR013325">
    <property type="entry name" value="RNA_pol_sigma_r2"/>
</dbReference>
<evidence type="ECO:0000313" key="7">
    <source>
        <dbReference type="EMBL" id="QMV66020.1"/>
    </source>
</evidence>
<evidence type="ECO:0000256" key="1">
    <source>
        <dbReference type="ARBA" id="ARBA00010641"/>
    </source>
</evidence>
<dbReference type="PANTHER" id="PTHR43133">
    <property type="entry name" value="RNA POLYMERASE ECF-TYPE SIGMA FACTO"/>
    <property type="match status" value="1"/>
</dbReference>
<evidence type="ECO:0000259" key="5">
    <source>
        <dbReference type="Pfam" id="PF04542"/>
    </source>
</evidence>
<evidence type="ECO:0000256" key="3">
    <source>
        <dbReference type="ARBA" id="ARBA00023082"/>
    </source>
</evidence>
<gene>
    <name evidence="7" type="ORF">HS968_09705</name>
</gene>
<dbReference type="Proteomes" id="UP000515276">
    <property type="component" value="Chromosome"/>
</dbReference>
<dbReference type="GO" id="GO:0003677">
    <property type="term" value="F:DNA binding"/>
    <property type="evidence" value="ECO:0007669"/>
    <property type="project" value="InterPro"/>
</dbReference>
<dbReference type="NCBIfam" id="TIGR02937">
    <property type="entry name" value="sigma70-ECF"/>
    <property type="match status" value="1"/>
</dbReference>
<dbReference type="Pfam" id="PF08281">
    <property type="entry name" value="Sigma70_r4_2"/>
    <property type="match status" value="1"/>
</dbReference>
<evidence type="ECO:0000256" key="2">
    <source>
        <dbReference type="ARBA" id="ARBA00023015"/>
    </source>
</evidence>
<dbReference type="InterPro" id="IPR007627">
    <property type="entry name" value="RNA_pol_sigma70_r2"/>
</dbReference>
<keyword evidence="2" id="KW-0805">Transcription regulation</keyword>
<dbReference type="InterPro" id="IPR014284">
    <property type="entry name" value="RNA_pol_sigma-70_dom"/>
</dbReference>
<reference evidence="7 8" key="1">
    <citation type="journal article" date="2020" name="G3 (Bethesda)">
        <title>CeMbio - The Caenorhabditis elegans Microbiome Resource.</title>
        <authorList>
            <person name="Dirksen P."/>
            <person name="Assie A."/>
            <person name="Zimmermann J."/>
            <person name="Zhang F."/>
            <person name="Tietje A.M."/>
            <person name="Marsh S.A."/>
            <person name="Felix M.A."/>
            <person name="Shapira M."/>
            <person name="Kaleta C."/>
            <person name="Schulenburg H."/>
            <person name="Samuel B."/>
        </authorList>
    </citation>
    <scope>NUCLEOTIDE SEQUENCE [LARGE SCALE GENOMIC DNA]</scope>
    <source>
        <strain evidence="7 8">MSPm1</strain>
    </source>
</reference>
<dbReference type="AlphaFoldDB" id="A0A7G5DW95"/>